<dbReference type="Proteomes" id="UP001163105">
    <property type="component" value="Unassembled WGS sequence"/>
</dbReference>
<evidence type="ECO:0000256" key="2">
    <source>
        <dbReference type="ARBA" id="ARBA00005830"/>
    </source>
</evidence>
<evidence type="ECO:0000313" key="8">
    <source>
        <dbReference type="Proteomes" id="UP001163105"/>
    </source>
</evidence>
<sequence length="296" mass="32701">MASGKTSASLQQIRASDGWEAILRAFRDDGAVIIKGLISSDKVDQINAEIQPAMDKIATGSRMAGDWLKEFHGHQTKRLTNMITHSKTFREVLLDNDLIHQLCEGIFREETGSYWMNSAQVIEIGPGSRAQEIHRDQRQYPVFTAAGPNAPEAVVNFMVAMTDFTVENGATRITPGSHKWDDMAYDGSPEETVPAEMSPGDACLMSGKVVHGGGANTTKDFQRRGLAITYQPSYLTPEEAYPFLVKKDIVAKLSKRAQSAIGFRTQFVNGSPGLWKCDYGDSDDTLHTPRWEKDAN</sequence>
<dbReference type="SUPFAM" id="SSF51197">
    <property type="entry name" value="Clavaminate synthase-like"/>
    <property type="match status" value="1"/>
</dbReference>
<dbReference type="EMBL" id="JAQHRD010000002">
    <property type="protein sequence ID" value="KAJ6444838.1"/>
    <property type="molecule type" value="Genomic_DNA"/>
</dbReference>
<dbReference type="Pfam" id="PF05721">
    <property type="entry name" value="PhyH"/>
    <property type="match status" value="1"/>
</dbReference>
<keyword evidence="3" id="KW-0479">Metal-binding</keyword>
<accession>A0AB34FZM1</accession>
<gene>
    <name evidence="7" type="ORF">O9K51_03238</name>
</gene>
<keyword evidence="6" id="KW-0408">Iron</keyword>
<evidence type="ECO:0000256" key="4">
    <source>
        <dbReference type="ARBA" id="ARBA00022964"/>
    </source>
</evidence>
<proteinExistence type="inferred from homology"/>
<reference evidence="7" key="1">
    <citation type="submission" date="2023-01" db="EMBL/GenBank/DDBJ databases">
        <title>The growth and conidiation of Purpureocillium lavendulum are regulated by nitrogen source and histone H3K14 acetylation.</title>
        <authorList>
            <person name="Tang P."/>
            <person name="Han J."/>
            <person name="Zhang C."/>
            <person name="Tang P."/>
            <person name="Qi F."/>
            <person name="Zhang K."/>
            <person name="Liang L."/>
        </authorList>
    </citation>
    <scope>NUCLEOTIDE SEQUENCE</scope>
    <source>
        <strain evidence="7">YMF1.00683</strain>
    </source>
</reference>
<keyword evidence="5" id="KW-0560">Oxidoreductase</keyword>
<dbReference type="GO" id="GO:0046872">
    <property type="term" value="F:metal ion binding"/>
    <property type="evidence" value="ECO:0007669"/>
    <property type="project" value="UniProtKB-KW"/>
</dbReference>
<dbReference type="InterPro" id="IPR008775">
    <property type="entry name" value="Phytyl_CoA_dOase-like"/>
</dbReference>
<keyword evidence="8" id="KW-1185">Reference proteome</keyword>
<dbReference type="Gene3D" id="2.60.120.620">
    <property type="entry name" value="q2cbj1_9rhob like domain"/>
    <property type="match status" value="1"/>
</dbReference>
<dbReference type="AlphaFoldDB" id="A0AB34FZM1"/>
<dbReference type="PANTHER" id="PTHR20883">
    <property type="entry name" value="PHYTANOYL-COA DIOXYGENASE DOMAIN CONTAINING 1"/>
    <property type="match status" value="1"/>
</dbReference>
<evidence type="ECO:0000256" key="6">
    <source>
        <dbReference type="ARBA" id="ARBA00023004"/>
    </source>
</evidence>
<evidence type="ECO:0000313" key="7">
    <source>
        <dbReference type="EMBL" id="KAJ6444838.1"/>
    </source>
</evidence>
<protein>
    <submittedName>
        <fullName evidence="7">Phytanoyl- dioxygenase protein</fullName>
    </submittedName>
</protein>
<evidence type="ECO:0000256" key="3">
    <source>
        <dbReference type="ARBA" id="ARBA00022723"/>
    </source>
</evidence>
<comment type="similarity">
    <text evidence="2">Belongs to the PhyH family.</text>
</comment>
<comment type="cofactor">
    <cofactor evidence="1">
        <name>Fe cation</name>
        <dbReference type="ChEBI" id="CHEBI:24875"/>
    </cofactor>
</comment>
<comment type="caution">
    <text evidence="7">The sequence shown here is derived from an EMBL/GenBank/DDBJ whole genome shotgun (WGS) entry which is preliminary data.</text>
</comment>
<organism evidence="7 8">
    <name type="scientific">Purpureocillium lavendulum</name>
    <dbReference type="NCBI Taxonomy" id="1247861"/>
    <lineage>
        <taxon>Eukaryota</taxon>
        <taxon>Fungi</taxon>
        <taxon>Dikarya</taxon>
        <taxon>Ascomycota</taxon>
        <taxon>Pezizomycotina</taxon>
        <taxon>Sordariomycetes</taxon>
        <taxon>Hypocreomycetidae</taxon>
        <taxon>Hypocreales</taxon>
        <taxon>Ophiocordycipitaceae</taxon>
        <taxon>Purpureocillium</taxon>
    </lineage>
</organism>
<name>A0AB34FZM1_9HYPO</name>
<evidence type="ECO:0000256" key="5">
    <source>
        <dbReference type="ARBA" id="ARBA00023002"/>
    </source>
</evidence>
<keyword evidence="4 7" id="KW-0223">Dioxygenase</keyword>
<dbReference type="PANTHER" id="PTHR20883:SF19">
    <property type="entry name" value="MULTIFUNCTIONAL DIOXYGENASE AUSE"/>
    <property type="match status" value="1"/>
</dbReference>
<evidence type="ECO:0000256" key="1">
    <source>
        <dbReference type="ARBA" id="ARBA00001962"/>
    </source>
</evidence>
<dbReference type="GO" id="GO:0051213">
    <property type="term" value="F:dioxygenase activity"/>
    <property type="evidence" value="ECO:0007669"/>
    <property type="project" value="UniProtKB-KW"/>
</dbReference>